<proteinExistence type="predicted"/>
<dbReference type="EMBL" id="CM039433">
    <property type="protein sequence ID" value="KAI4328142.1"/>
    <property type="molecule type" value="Genomic_DNA"/>
</dbReference>
<organism evidence="1 2">
    <name type="scientific">Bauhinia variegata</name>
    <name type="common">Purple orchid tree</name>
    <name type="synonym">Phanera variegata</name>
    <dbReference type="NCBI Taxonomy" id="167791"/>
    <lineage>
        <taxon>Eukaryota</taxon>
        <taxon>Viridiplantae</taxon>
        <taxon>Streptophyta</taxon>
        <taxon>Embryophyta</taxon>
        <taxon>Tracheophyta</taxon>
        <taxon>Spermatophyta</taxon>
        <taxon>Magnoliopsida</taxon>
        <taxon>eudicotyledons</taxon>
        <taxon>Gunneridae</taxon>
        <taxon>Pentapetalae</taxon>
        <taxon>rosids</taxon>
        <taxon>fabids</taxon>
        <taxon>Fabales</taxon>
        <taxon>Fabaceae</taxon>
        <taxon>Cercidoideae</taxon>
        <taxon>Cercideae</taxon>
        <taxon>Bauhiniinae</taxon>
        <taxon>Bauhinia</taxon>
    </lineage>
</organism>
<gene>
    <name evidence="1" type="ORF">L6164_020524</name>
</gene>
<keyword evidence="2" id="KW-1185">Reference proteome</keyword>
<protein>
    <submittedName>
        <fullName evidence="1">Uncharacterized protein</fullName>
    </submittedName>
</protein>
<dbReference type="Proteomes" id="UP000828941">
    <property type="component" value="Chromosome 8"/>
</dbReference>
<accession>A0ACB9MWY7</accession>
<name>A0ACB9MWY7_BAUVA</name>
<comment type="caution">
    <text evidence="1">The sequence shown here is derived from an EMBL/GenBank/DDBJ whole genome shotgun (WGS) entry which is preliminary data.</text>
</comment>
<evidence type="ECO:0000313" key="1">
    <source>
        <dbReference type="EMBL" id="KAI4328142.1"/>
    </source>
</evidence>
<reference evidence="1 2" key="1">
    <citation type="journal article" date="2022" name="DNA Res.">
        <title>Chromosomal-level genome assembly of the orchid tree Bauhinia variegata (Leguminosae; Cercidoideae) supports the allotetraploid origin hypothesis of Bauhinia.</title>
        <authorList>
            <person name="Zhong Y."/>
            <person name="Chen Y."/>
            <person name="Zheng D."/>
            <person name="Pang J."/>
            <person name="Liu Y."/>
            <person name="Luo S."/>
            <person name="Meng S."/>
            <person name="Qian L."/>
            <person name="Wei D."/>
            <person name="Dai S."/>
            <person name="Zhou R."/>
        </authorList>
    </citation>
    <scope>NUCLEOTIDE SEQUENCE [LARGE SCALE GENOMIC DNA]</scope>
    <source>
        <strain evidence="1">BV-YZ2020</strain>
    </source>
</reference>
<sequence length="1034" mass="117423">MSREGLGTNAFRWAREDFKGKLLNNEFPNKPTFDGSPITFHQESSKISTIRIHVTPCLESSNGSAAKNEVKELKSTRASTAVHDYTVNENAKQPVSSEAGVDINASQRSSPVRLPAFYASQHGAWHALICYESCVRMCLHSWAQDRCSEAPYFLNDECALLQEAFRLQQVLLQPEDELLAKQPSKMVSMETAQNFRKTYSKIKVQVRKVNMGPHPPTGCSLSSLKLPKLGSLNASDLKLTLHTGWQDIQKVHVTPNISSNSSFFHRSLAYFQASTHYIEEVSSHLKAMVTTLYKQTSGGAAQEKTFSCILRLKSSSNNEAIRTQPGSGETLIFFPDSRCDDLTVEVQDSKQQCLGCTLVQVAALAEDLSSRQQWWPIYHEPDHELVGRLQLHIDYSTCQDEIHYPNGGSVAETLAYDQVLEVAMKVEKFHQRKLQLHGPWKWLVTKYASYYGIPDAYTKLRYLSYIMDVATPTEDCLSLVCNLLSPVVGEGKQKKTLSHQEKRMLGVIDNQVQQMLSLVFENYKSLDESSPLGMKDVLDPATGIPAPALTPAVNLYTLLHDISSSEAQLKLCKYFQSAAKKRSRRHLAETHELICNDGMPVDQMTLLTYYQKMTSLVLNIRNEIVADIEIQKHHVLPSFIDLPNLSSSIYGMELSNRLTEFLTACPPPAPSPPIVELLLATADFQKDLACWNICPVKGGVDAKELFHSYINSWIQDKRLDLLESCKLEKVKWSGTRTQESTTPFVEHMYDRLKETMKEYETIIFRWPEYLHLLENAIADVERAILEALEKQNADVLAPLKDILTPKMFGLKYVQKISKRSVNMYFVQDELGVFLNSIKKILDVLHPEIENHLMSWSSSFHNDGKLARGEHLTEVSILLRAKFRSFLQAIEEKLAENTRVQSVTRLKKIIQEVDETVVESEIRSRMQPLKDMVIETIDHLHGVVHPHLFIAICRGFWDRLGQDLLHVLESQADKKPWYKGLRIAVSILDEIFTSEMQQLLGNTLQEKDLEPPRFVMEVDCMLSKDAASYKDKYFN</sequence>
<evidence type="ECO:0000313" key="2">
    <source>
        <dbReference type="Proteomes" id="UP000828941"/>
    </source>
</evidence>